<evidence type="ECO:0000256" key="3">
    <source>
        <dbReference type="ARBA" id="ARBA00023002"/>
    </source>
</evidence>
<dbReference type="Pfam" id="PF02779">
    <property type="entry name" value="Transket_pyr"/>
    <property type="match status" value="1"/>
</dbReference>
<keyword evidence="7" id="KW-1185">Reference proteome</keyword>
<evidence type="ECO:0000256" key="1">
    <source>
        <dbReference type="ARBA" id="ARBA00001964"/>
    </source>
</evidence>
<dbReference type="GO" id="GO:0005739">
    <property type="term" value="C:mitochondrion"/>
    <property type="evidence" value="ECO:0007669"/>
    <property type="project" value="TreeGrafter"/>
</dbReference>
<comment type="similarity">
    <text evidence="2">Belongs to the alpha-ketoglutarate dehydrogenase family.</text>
</comment>
<dbReference type="AlphaFoldDB" id="A0A6P6AK20"/>
<protein>
    <submittedName>
        <fullName evidence="8">2-oxoglutarate dehydrogenase-like, mitochondrial isoform X3</fullName>
    </submittedName>
</protein>
<keyword evidence="4" id="KW-0786">Thiamine pyrophosphate</keyword>
<dbReference type="InterPro" id="IPR029061">
    <property type="entry name" value="THDP-binding"/>
</dbReference>
<dbReference type="RefSeq" id="XP_022765214.1">
    <property type="nucleotide sequence ID" value="XM_022909479.1"/>
</dbReference>
<dbReference type="Proteomes" id="UP000515121">
    <property type="component" value="Unplaced"/>
</dbReference>
<accession>A0A6P6AK20</accession>
<dbReference type="SUPFAM" id="SSF52518">
    <property type="entry name" value="Thiamin diphosphate-binding fold (THDP-binding)"/>
    <property type="match status" value="1"/>
</dbReference>
<dbReference type="GO" id="GO:0004591">
    <property type="term" value="F:oxoglutarate dehydrogenase (succinyl-transferring) activity"/>
    <property type="evidence" value="ECO:0007669"/>
    <property type="project" value="TreeGrafter"/>
</dbReference>
<dbReference type="PANTHER" id="PTHR23152">
    <property type="entry name" value="2-OXOGLUTARATE DEHYDROGENASE"/>
    <property type="match status" value="1"/>
</dbReference>
<proteinExistence type="inferred from homology"/>
<gene>
    <name evidence="8" type="primary">LOC111310232</name>
</gene>
<organism evidence="7 8">
    <name type="scientific">Durio zibethinus</name>
    <name type="common">Durian</name>
    <dbReference type="NCBI Taxonomy" id="66656"/>
    <lineage>
        <taxon>Eukaryota</taxon>
        <taxon>Viridiplantae</taxon>
        <taxon>Streptophyta</taxon>
        <taxon>Embryophyta</taxon>
        <taxon>Tracheophyta</taxon>
        <taxon>Spermatophyta</taxon>
        <taxon>Magnoliopsida</taxon>
        <taxon>eudicotyledons</taxon>
        <taxon>Gunneridae</taxon>
        <taxon>Pentapetalae</taxon>
        <taxon>rosids</taxon>
        <taxon>malvids</taxon>
        <taxon>Malvales</taxon>
        <taxon>Malvaceae</taxon>
        <taxon>Helicteroideae</taxon>
        <taxon>Durio</taxon>
    </lineage>
</organism>
<dbReference type="GO" id="GO:0045252">
    <property type="term" value="C:oxoglutarate dehydrogenase complex"/>
    <property type="evidence" value="ECO:0007669"/>
    <property type="project" value="TreeGrafter"/>
</dbReference>
<feature type="domain" description="Transketolase-like pyrimidine-binding" evidence="6">
    <location>
        <begin position="12"/>
        <end position="62"/>
    </location>
</feature>
<dbReference type="GO" id="GO:0006099">
    <property type="term" value="P:tricarboxylic acid cycle"/>
    <property type="evidence" value="ECO:0007669"/>
    <property type="project" value="TreeGrafter"/>
</dbReference>
<keyword evidence="3" id="KW-0560">Oxidoreductase</keyword>
<dbReference type="InterPro" id="IPR005475">
    <property type="entry name" value="Transketolase-like_Pyr-bd"/>
</dbReference>
<evidence type="ECO:0000256" key="4">
    <source>
        <dbReference type="ARBA" id="ARBA00023052"/>
    </source>
</evidence>
<dbReference type="PANTHER" id="PTHR23152:SF4">
    <property type="entry name" value="2-OXOADIPATE DEHYDROGENASE COMPLEX COMPONENT E1"/>
    <property type="match status" value="1"/>
</dbReference>
<comment type="cofactor">
    <cofactor evidence="1">
        <name>thiamine diphosphate</name>
        <dbReference type="ChEBI" id="CHEBI:58937"/>
    </cofactor>
</comment>
<evidence type="ECO:0000313" key="8">
    <source>
        <dbReference type="RefSeq" id="XP_022765214.1"/>
    </source>
</evidence>
<feature type="chain" id="PRO_5028190184" evidence="5">
    <location>
        <begin position="29"/>
        <end position="100"/>
    </location>
</feature>
<sequence>MHLFFGRHNSVIFLMVLIFDQFLSNGESKWLRQTGLVVLLPHGYDGQAPEHSSVRRECFLQMQLAGCECYNSCKLLSCFTMTGNSVMKALANREPDSNDL</sequence>
<evidence type="ECO:0000313" key="7">
    <source>
        <dbReference type="Proteomes" id="UP000515121"/>
    </source>
</evidence>
<dbReference type="GO" id="GO:0030976">
    <property type="term" value="F:thiamine pyrophosphate binding"/>
    <property type="evidence" value="ECO:0007669"/>
    <property type="project" value="InterPro"/>
</dbReference>
<dbReference type="GeneID" id="111310232"/>
<name>A0A6P6AK20_DURZI</name>
<evidence type="ECO:0000259" key="6">
    <source>
        <dbReference type="Pfam" id="PF02779"/>
    </source>
</evidence>
<evidence type="ECO:0000256" key="5">
    <source>
        <dbReference type="SAM" id="SignalP"/>
    </source>
</evidence>
<feature type="signal peptide" evidence="5">
    <location>
        <begin position="1"/>
        <end position="28"/>
    </location>
</feature>
<dbReference type="Gene3D" id="3.40.50.12470">
    <property type="match status" value="1"/>
</dbReference>
<dbReference type="InterPro" id="IPR011603">
    <property type="entry name" value="2oxoglutarate_DH_E1"/>
</dbReference>
<reference evidence="8" key="1">
    <citation type="submission" date="2025-08" db="UniProtKB">
        <authorList>
            <consortium name="RefSeq"/>
        </authorList>
    </citation>
    <scope>IDENTIFICATION</scope>
    <source>
        <tissue evidence="8">Fruit stalk</tissue>
    </source>
</reference>
<evidence type="ECO:0000256" key="2">
    <source>
        <dbReference type="ARBA" id="ARBA00006936"/>
    </source>
</evidence>
<keyword evidence="5" id="KW-0732">Signal</keyword>